<proteinExistence type="predicted"/>
<evidence type="ECO:0000313" key="1">
    <source>
        <dbReference type="EMBL" id="QIP14756.1"/>
    </source>
</evidence>
<accession>A0A6G9AQZ2</accession>
<dbReference type="RefSeq" id="WP_167211453.1">
    <property type="nucleotide sequence ID" value="NZ_CP050063.1"/>
</dbReference>
<sequence length="786" mass="87321">MATEHLIVESFSSGANAYQITVERDLTKFPRTIKGNEAFEKAVRGGGFPCTVVGTGCVIPKGTRLTLIPPDCSSNPNPTPVTYSWGYFGGNSFNFVPIIPSSEWTHGSGMAASSLDKDFAHRLEAKIKTRYPAFQAYVTSQLSPFETEYLTDDYNYAARITGDLNTNFSNSPPAFDLIDLSIGENIDDGTFNKTKFFAELDQLIATIPKAATYTVMLRSSFWGGHTVSSAALQEYATLHNYLFVDFSDRVDYPAYQSDYDDAGIARHWNDDGHELIAERKASKLGITTGSSASSDFVSQTDEGWSKTDDNLKLKYIENDLIKVGFLRDTGAVIGYAAFKSTNRNLVNDYQVDNALPGDPRHGTVFGDKGRQWMWKGSLYWTPGSGWQVVPGKNTNQYGFDTGGNVVEGGSLGPFYDESEVLASRIYNHPKYGQMFYSKIRPRVWAVPDEYVDIVEEGWAWLQGTSIAYFSRQIIGPGITNPQMIYQARAQELPCLYSLAPFTYVRMADANSAPWTNSYVDRFKSDFSDNQNFTKAYMTPECLVTHGEGPDSVTVGLYTPGIDRGDGVRVGLNSRFNTGQFVGVFGEWDDNASSYVNANPLVNYDNPGTYENAGYIVLGTSFSDVRSKVNALPRPDQSFDFDFTTDNHRWWNFDCRMIKENGLWKVYIGDVKTDNNVTSANGIFAAPYGAWEASGIQTIEFDMAVTGITALWLEWYKPGEENDQSKVHRKAFTGLIGDGVRRTYSISTADPNWNGIVTSVGLRATKVNEGLPITNGGHLIPYRFRKV</sequence>
<dbReference type="GO" id="GO:0016787">
    <property type="term" value="F:hydrolase activity"/>
    <property type="evidence" value="ECO:0007669"/>
    <property type="project" value="UniProtKB-KW"/>
</dbReference>
<dbReference type="Proteomes" id="UP000501802">
    <property type="component" value="Chromosome"/>
</dbReference>
<reference evidence="1 2" key="1">
    <citation type="submission" date="2020-03" db="EMBL/GenBank/DDBJ databases">
        <authorList>
            <person name="Kim M.K."/>
        </authorList>
    </citation>
    <scope>NUCLEOTIDE SEQUENCE [LARGE SCALE GENOMIC DNA]</scope>
    <source>
        <strain evidence="1 2">BT328</strain>
    </source>
</reference>
<name>A0A6G9AQZ2_9BACT</name>
<dbReference type="AlphaFoldDB" id="A0A6G9AQZ2"/>
<evidence type="ECO:0000313" key="2">
    <source>
        <dbReference type="Proteomes" id="UP000501802"/>
    </source>
</evidence>
<organism evidence="1 2">
    <name type="scientific">Spirosoma aureum</name>
    <dbReference type="NCBI Taxonomy" id="2692134"/>
    <lineage>
        <taxon>Bacteria</taxon>
        <taxon>Pseudomonadati</taxon>
        <taxon>Bacteroidota</taxon>
        <taxon>Cytophagia</taxon>
        <taxon>Cytophagales</taxon>
        <taxon>Cytophagaceae</taxon>
        <taxon>Spirosoma</taxon>
    </lineage>
</organism>
<dbReference type="EMBL" id="CP050063">
    <property type="protein sequence ID" value="QIP14756.1"/>
    <property type="molecule type" value="Genomic_DNA"/>
</dbReference>
<keyword evidence="1" id="KW-0378">Hydrolase</keyword>
<protein>
    <submittedName>
        <fullName evidence="1">SGNH/GDSL hydrolase family protein</fullName>
    </submittedName>
</protein>
<dbReference type="KEGG" id="spib:G8759_20105"/>
<gene>
    <name evidence="1" type="ORF">G8759_20105</name>
</gene>
<keyword evidence="2" id="KW-1185">Reference proteome</keyword>